<reference evidence="8 9" key="1">
    <citation type="journal article" date="2015" name="Stand. Genomic Sci.">
        <title>Genomic Encyclopedia of Bacterial and Archaeal Type Strains, Phase III: the genomes of soil and plant-associated and newly described type strains.</title>
        <authorList>
            <person name="Whitman W.B."/>
            <person name="Woyke T."/>
            <person name="Klenk H.P."/>
            <person name="Zhou Y."/>
            <person name="Lilburn T.G."/>
            <person name="Beck B.J."/>
            <person name="De Vos P."/>
            <person name="Vandamme P."/>
            <person name="Eisen J.A."/>
            <person name="Garrity G."/>
            <person name="Hugenholtz P."/>
            <person name="Kyrpides N.C."/>
        </authorList>
    </citation>
    <scope>NUCLEOTIDE SEQUENCE [LARGE SCALE GENOMIC DNA]</scope>
    <source>
        <strain evidence="8 9">VKM Ac-2538</strain>
    </source>
</reference>
<feature type="compositionally biased region" description="Pro residues" evidence="6">
    <location>
        <begin position="238"/>
        <end position="254"/>
    </location>
</feature>
<proteinExistence type="inferred from homology"/>
<dbReference type="PANTHER" id="PTHR42978:SF2">
    <property type="entry name" value="102 KBASES UNSTABLE REGION: FROM 1 TO 119443"/>
    <property type="match status" value="1"/>
</dbReference>
<evidence type="ECO:0000256" key="3">
    <source>
        <dbReference type="ARBA" id="ARBA00022723"/>
    </source>
</evidence>
<feature type="domain" description="Metallo-beta-lactamase" evidence="7">
    <location>
        <begin position="23"/>
        <end position="203"/>
    </location>
</feature>
<dbReference type="SMART" id="SM00849">
    <property type="entry name" value="Lactamase_B"/>
    <property type="match status" value="1"/>
</dbReference>
<dbReference type="InterPro" id="IPR001279">
    <property type="entry name" value="Metallo-B-lactamas"/>
</dbReference>
<evidence type="ECO:0000256" key="1">
    <source>
        <dbReference type="ARBA" id="ARBA00001947"/>
    </source>
</evidence>
<evidence type="ECO:0000256" key="5">
    <source>
        <dbReference type="ARBA" id="ARBA00022833"/>
    </source>
</evidence>
<comment type="caution">
    <text evidence="8">The sequence shown here is derived from an EMBL/GenBank/DDBJ whole genome shotgun (WGS) entry which is preliminary data.</text>
</comment>
<dbReference type="PANTHER" id="PTHR42978">
    <property type="entry name" value="QUORUM-QUENCHING LACTONASE YTNP-RELATED-RELATED"/>
    <property type="match status" value="1"/>
</dbReference>
<comment type="similarity">
    <text evidence="2">Belongs to the metallo-beta-lactamase superfamily.</text>
</comment>
<dbReference type="InterPro" id="IPR051013">
    <property type="entry name" value="MBL_superfamily_lactonases"/>
</dbReference>
<dbReference type="EMBL" id="SLWM01000028">
    <property type="protein sequence ID" value="TCO11891.1"/>
    <property type="molecule type" value="Genomic_DNA"/>
</dbReference>
<dbReference type="Proteomes" id="UP000295818">
    <property type="component" value="Unassembled WGS sequence"/>
</dbReference>
<dbReference type="SUPFAM" id="SSF56281">
    <property type="entry name" value="Metallo-hydrolase/oxidoreductase"/>
    <property type="match status" value="1"/>
</dbReference>
<protein>
    <submittedName>
        <fullName evidence="8">Glyoxylase-like metal-dependent hydrolase (Beta-lactamase superfamily II)</fullName>
    </submittedName>
</protein>
<accession>A0ABY2B918</accession>
<name>A0ABY2B918_9ACTN</name>
<dbReference type="Pfam" id="PF00753">
    <property type="entry name" value="Lactamase_B"/>
    <property type="match status" value="1"/>
</dbReference>
<evidence type="ECO:0000256" key="2">
    <source>
        <dbReference type="ARBA" id="ARBA00007749"/>
    </source>
</evidence>
<feature type="region of interest" description="Disordered" evidence="6">
    <location>
        <begin position="229"/>
        <end position="260"/>
    </location>
</feature>
<keyword evidence="3" id="KW-0479">Metal-binding</keyword>
<comment type="cofactor">
    <cofactor evidence="1">
        <name>Zn(2+)</name>
        <dbReference type="ChEBI" id="CHEBI:29105"/>
    </cofactor>
</comment>
<keyword evidence="9" id="KW-1185">Reference proteome</keyword>
<sequence>MTPTLTTLLNGYSLNTDQGNPAFCSVHLVESEAGRVLFDCGHAGRRRMLLEAMSARGLEPADIDTVVLSHGHWDHLQNADFFRQARVLLHADELRNLDAPPAKDLGTPRWAKAVLDGLDVQSTGEGDELIPGVEVLELPGHTPGSIGLAVTTDAGTTVLTGDAVPTAAVLRAGRASGRPYDAAKADASVERVAGLADVVCPGHDAPFRISASGNLEYVVSPEPLVFRGGSRAVFDSSPTPPPQSFNSSPTPPPQSFEETP</sequence>
<evidence type="ECO:0000259" key="7">
    <source>
        <dbReference type="SMART" id="SM00849"/>
    </source>
</evidence>
<dbReference type="Gene3D" id="3.60.15.10">
    <property type="entry name" value="Ribonuclease Z/Hydroxyacylglutathione hydrolase-like"/>
    <property type="match status" value="1"/>
</dbReference>
<evidence type="ECO:0000256" key="6">
    <source>
        <dbReference type="SAM" id="MobiDB-lite"/>
    </source>
</evidence>
<keyword evidence="4" id="KW-0378">Hydrolase</keyword>
<organism evidence="8 9">
    <name type="scientific">Kribbella orskensis</name>
    <dbReference type="NCBI Taxonomy" id="2512216"/>
    <lineage>
        <taxon>Bacteria</taxon>
        <taxon>Bacillati</taxon>
        <taxon>Actinomycetota</taxon>
        <taxon>Actinomycetes</taxon>
        <taxon>Propionibacteriales</taxon>
        <taxon>Kribbellaceae</taxon>
        <taxon>Kribbella</taxon>
    </lineage>
</organism>
<dbReference type="InterPro" id="IPR036866">
    <property type="entry name" value="RibonucZ/Hydroxyglut_hydro"/>
</dbReference>
<gene>
    <name evidence="8" type="ORF">EV644_12811</name>
</gene>
<dbReference type="RefSeq" id="WP_132195776.1">
    <property type="nucleotide sequence ID" value="NZ_SLWM01000028.1"/>
</dbReference>
<evidence type="ECO:0000313" key="9">
    <source>
        <dbReference type="Proteomes" id="UP000295818"/>
    </source>
</evidence>
<keyword evidence="5" id="KW-0862">Zinc</keyword>
<evidence type="ECO:0000313" key="8">
    <source>
        <dbReference type="EMBL" id="TCO11891.1"/>
    </source>
</evidence>
<evidence type="ECO:0000256" key="4">
    <source>
        <dbReference type="ARBA" id="ARBA00022801"/>
    </source>
</evidence>